<dbReference type="Proteomes" id="UP000190065">
    <property type="component" value="Unassembled WGS sequence"/>
</dbReference>
<dbReference type="SUPFAM" id="SSF48452">
    <property type="entry name" value="TPR-like"/>
    <property type="match status" value="1"/>
</dbReference>
<evidence type="ECO:0000313" key="8">
    <source>
        <dbReference type="EMBL" id="SJZ69608.1"/>
    </source>
</evidence>
<evidence type="ECO:0000256" key="3">
    <source>
        <dbReference type="ARBA" id="ARBA00022729"/>
    </source>
</evidence>
<organism evidence="8 9">
    <name type="scientific">Segatella oulorum</name>
    <dbReference type="NCBI Taxonomy" id="28136"/>
    <lineage>
        <taxon>Bacteria</taxon>
        <taxon>Pseudomonadati</taxon>
        <taxon>Bacteroidota</taxon>
        <taxon>Bacteroidia</taxon>
        <taxon>Bacteroidales</taxon>
        <taxon>Prevotellaceae</taxon>
        <taxon>Segatella</taxon>
    </lineage>
</organism>
<feature type="chain" id="PRO_5010532555" evidence="6">
    <location>
        <begin position="20"/>
        <end position="547"/>
    </location>
</feature>
<dbReference type="Gene3D" id="1.25.40.10">
    <property type="entry name" value="Tetratricopeptide repeat domain"/>
    <property type="match status" value="1"/>
</dbReference>
<sequence length="547" mass="59921">MKRYIKNWVPATLIGCAMALTSCVGDLDVKPIDPNKNTTPTPEQLLSKCYADLGLAGQSGPDGDCDIDGLDGGTTGFVRQLFNTNELPTDEAICNWGDPGISEFNFATYGSTHPMANGFYYRLFFGVTVCNQYINTFGSFNATMTAEARFLRALNYFYLMDLYGNVPFTEELRDGVAPQYSRKQLYSYIESELLAIEPTLAAPQPKKSTDAGYGRVDRAAAWLLLARLYLNAEVYTGAPQWQKAADYAQRVMNSPYHLYTGATTNGWTAYQQLFMGNNGESGASVEAILPVLQDGKTTASYGTTLFLMASTFDGGIVVNQNGATGNNITETWAGNRARKDLVEKFFPSGTVPHVHAKDMPAAAGDDRALFDGKQGDGSNRNLDQANPAQVGVFANGFAVAKFNNWKTDGTAGHDPKFPDTDFFLMRAAEAYLTYAEATARLNGGQTTTAGTAAVNQLRARAHASQRTSGSYTLRELLDEWSREFYFEGRRRMDLIRFNCFGGSNSYTWSWKGGTHAGTQIPASKNIYALPANEINVSQGKLKQNTDY</sequence>
<dbReference type="GO" id="GO:0009279">
    <property type="term" value="C:cell outer membrane"/>
    <property type="evidence" value="ECO:0007669"/>
    <property type="project" value="UniProtKB-SubCell"/>
</dbReference>
<feature type="signal peptide" evidence="6">
    <location>
        <begin position="1"/>
        <end position="19"/>
    </location>
</feature>
<dbReference type="eggNOG" id="COG3637">
    <property type="taxonomic scope" value="Bacteria"/>
</dbReference>
<evidence type="ECO:0000256" key="2">
    <source>
        <dbReference type="ARBA" id="ARBA00006275"/>
    </source>
</evidence>
<dbReference type="PROSITE" id="PS51257">
    <property type="entry name" value="PROKAR_LIPOPROTEIN"/>
    <property type="match status" value="1"/>
</dbReference>
<dbReference type="AlphaFoldDB" id="A0A1T4MSD3"/>
<dbReference type="Gene3D" id="1.10.3780.10">
    <property type="entry name" value="SusD-like"/>
    <property type="match status" value="1"/>
</dbReference>
<name>A0A1T4MSD3_9BACT</name>
<keyword evidence="5" id="KW-0998">Cell outer membrane</keyword>
<evidence type="ECO:0000259" key="7">
    <source>
        <dbReference type="Pfam" id="PF07980"/>
    </source>
</evidence>
<dbReference type="Pfam" id="PF07980">
    <property type="entry name" value="SusD_RagB"/>
    <property type="match status" value="1"/>
</dbReference>
<dbReference type="RefSeq" id="WP_025071335.1">
    <property type="nucleotide sequence ID" value="NZ_FUXK01000007.1"/>
</dbReference>
<dbReference type="EMBL" id="FUXK01000007">
    <property type="protein sequence ID" value="SJZ69608.1"/>
    <property type="molecule type" value="Genomic_DNA"/>
</dbReference>
<dbReference type="InterPro" id="IPR011990">
    <property type="entry name" value="TPR-like_helical_dom_sf"/>
</dbReference>
<accession>A0A1T4MSD3</accession>
<evidence type="ECO:0000256" key="4">
    <source>
        <dbReference type="ARBA" id="ARBA00023136"/>
    </source>
</evidence>
<dbReference type="Gene3D" id="1.25.40.390">
    <property type="match status" value="1"/>
</dbReference>
<evidence type="ECO:0000256" key="5">
    <source>
        <dbReference type="ARBA" id="ARBA00023237"/>
    </source>
</evidence>
<reference evidence="8 9" key="1">
    <citation type="submission" date="2017-02" db="EMBL/GenBank/DDBJ databases">
        <authorList>
            <person name="Peterson S.W."/>
        </authorList>
    </citation>
    <scope>NUCLEOTIDE SEQUENCE [LARGE SCALE GENOMIC DNA]</scope>
    <source>
        <strain evidence="8 9">ATCC 43324</strain>
    </source>
</reference>
<evidence type="ECO:0000256" key="6">
    <source>
        <dbReference type="SAM" id="SignalP"/>
    </source>
</evidence>
<keyword evidence="4" id="KW-0472">Membrane</keyword>
<comment type="similarity">
    <text evidence="2">Belongs to the SusD family.</text>
</comment>
<gene>
    <name evidence="8" type="ORF">SAMN02745202_00836</name>
</gene>
<dbReference type="InterPro" id="IPR012944">
    <property type="entry name" value="SusD_RagB_dom"/>
</dbReference>
<comment type="subcellular location">
    <subcellularLocation>
        <location evidence="1">Cell outer membrane</location>
    </subcellularLocation>
</comment>
<keyword evidence="3 6" id="KW-0732">Signal</keyword>
<dbReference type="STRING" id="28136.SAMN02745202_00836"/>
<evidence type="ECO:0000313" key="9">
    <source>
        <dbReference type="Proteomes" id="UP000190065"/>
    </source>
</evidence>
<protein>
    <submittedName>
        <fullName evidence="8">Starch-binding associating with outer membrane</fullName>
    </submittedName>
</protein>
<feature type="domain" description="RagB/SusD" evidence="7">
    <location>
        <begin position="264"/>
        <end position="547"/>
    </location>
</feature>
<proteinExistence type="inferred from homology"/>
<evidence type="ECO:0000256" key="1">
    <source>
        <dbReference type="ARBA" id="ARBA00004442"/>
    </source>
</evidence>